<accession>A0AAD8IXW2</accession>
<gene>
    <name evidence="2" type="ORF">POM88_011872</name>
</gene>
<dbReference type="Pfam" id="PF13456">
    <property type="entry name" value="RVT_3"/>
    <property type="match status" value="1"/>
</dbReference>
<proteinExistence type="predicted"/>
<protein>
    <recommendedName>
        <fullName evidence="1">RNase H type-1 domain-containing protein</fullName>
    </recommendedName>
</protein>
<reference evidence="2" key="2">
    <citation type="submission" date="2023-05" db="EMBL/GenBank/DDBJ databases">
        <authorList>
            <person name="Schelkunov M.I."/>
        </authorList>
    </citation>
    <scope>NUCLEOTIDE SEQUENCE</scope>
    <source>
        <strain evidence="2">Hsosn_3</strain>
        <tissue evidence="2">Leaf</tissue>
    </source>
</reference>
<evidence type="ECO:0000313" key="3">
    <source>
        <dbReference type="Proteomes" id="UP001237642"/>
    </source>
</evidence>
<dbReference type="Proteomes" id="UP001237642">
    <property type="component" value="Unassembled WGS sequence"/>
</dbReference>
<comment type="caution">
    <text evidence="2">The sequence shown here is derived from an EMBL/GenBank/DDBJ whole genome shotgun (WGS) entry which is preliminary data.</text>
</comment>
<feature type="domain" description="RNase H type-1" evidence="1">
    <location>
        <begin position="84"/>
        <end position="144"/>
    </location>
</feature>
<evidence type="ECO:0000259" key="1">
    <source>
        <dbReference type="Pfam" id="PF13456"/>
    </source>
</evidence>
<dbReference type="InterPro" id="IPR002156">
    <property type="entry name" value="RNaseH_domain"/>
</dbReference>
<dbReference type="GO" id="GO:0003676">
    <property type="term" value="F:nucleic acid binding"/>
    <property type="evidence" value="ECO:0007669"/>
    <property type="project" value="InterPro"/>
</dbReference>
<evidence type="ECO:0000313" key="2">
    <source>
        <dbReference type="EMBL" id="KAK1392816.1"/>
    </source>
</evidence>
<dbReference type="EMBL" id="JAUIZM010000003">
    <property type="protein sequence ID" value="KAK1392816.1"/>
    <property type="molecule type" value="Genomic_DNA"/>
</dbReference>
<sequence length="286" mass="32048">MSQMESVSSSLSTNLQNPLLASAPKPQNFKKGLVAFFMKPTTLSSLSFEEDLNFKELERIAAYTNGYDRDGHPACYHAYGIYRDKDITGIGVVIRNHRGIIERLYAGSLGFNDRRINELNAMFQGLIRAYWDGHDILKFETDNVAAEWEWTNSIIHGVPHEHAYVVQQLNQRKEDDNLSLVAGADPDSGSALVSCKVWSALFGGESIDTYSNELAMYLARHGAENYHQMVIIENLFGRVRKIWSNDMGLGPVEDRFLAVYKGYIADSVVNDVEEEIDASVVGVEEA</sequence>
<organism evidence="2 3">
    <name type="scientific">Heracleum sosnowskyi</name>
    <dbReference type="NCBI Taxonomy" id="360622"/>
    <lineage>
        <taxon>Eukaryota</taxon>
        <taxon>Viridiplantae</taxon>
        <taxon>Streptophyta</taxon>
        <taxon>Embryophyta</taxon>
        <taxon>Tracheophyta</taxon>
        <taxon>Spermatophyta</taxon>
        <taxon>Magnoliopsida</taxon>
        <taxon>eudicotyledons</taxon>
        <taxon>Gunneridae</taxon>
        <taxon>Pentapetalae</taxon>
        <taxon>asterids</taxon>
        <taxon>campanulids</taxon>
        <taxon>Apiales</taxon>
        <taxon>Apiaceae</taxon>
        <taxon>Apioideae</taxon>
        <taxon>apioid superclade</taxon>
        <taxon>Tordylieae</taxon>
        <taxon>Tordyliinae</taxon>
        <taxon>Heracleum</taxon>
    </lineage>
</organism>
<keyword evidence="3" id="KW-1185">Reference proteome</keyword>
<dbReference type="AlphaFoldDB" id="A0AAD8IXW2"/>
<dbReference type="GO" id="GO:0004523">
    <property type="term" value="F:RNA-DNA hybrid ribonuclease activity"/>
    <property type="evidence" value="ECO:0007669"/>
    <property type="project" value="InterPro"/>
</dbReference>
<reference evidence="2" key="1">
    <citation type="submission" date="2023-02" db="EMBL/GenBank/DDBJ databases">
        <title>Genome of toxic invasive species Heracleum sosnowskyi carries increased number of genes despite the absence of recent whole-genome duplications.</title>
        <authorList>
            <person name="Schelkunov M."/>
            <person name="Shtratnikova V."/>
            <person name="Makarenko M."/>
            <person name="Klepikova A."/>
            <person name="Omelchenko D."/>
            <person name="Novikova G."/>
            <person name="Obukhova E."/>
            <person name="Bogdanov V."/>
            <person name="Penin A."/>
            <person name="Logacheva M."/>
        </authorList>
    </citation>
    <scope>NUCLEOTIDE SEQUENCE</scope>
    <source>
        <strain evidence="2">Hsosn_3</strain>
        <tissue evidence="2">Leaf</tissue>
    </source>
</reference>
<name>A0AAD8IXW2_9APIA</name>